<name>A0A1L9B7H8_9BACT</name>
<reference evidence="2 3" key="2">
    <citation type="submission" date="2016-12" db="EMBL/GenBank/DDBJ databases">
        <title>Draft Genome Sequence of Cystobacter ferrugineus Strain Cbfe23.</title>
        <authorList>
            <person name="Akbar S."/>
            <person name="Dowd S.E."/>
            <person name="Stevens D.C."/>
        </authorList>
    </citation>
    <scope>NUCLEOTIDE SEQUENCE [LARGE SCALE GENOMIC DNA]</scope>
    <source>
        <strain evidence="2 3">Cbfe23</strain>
    </source>
</reference>
<dbReference type="RefSeq" id="WP_071900723.1">
    <property type="nucleotide sequence ID" value="NZ_MPIN01000006.1"/>
</dbReference>
<feature type="chain" id="PRO_5012182873" evidence="1">
    <location>
        <begin position="25"/>
        <end position="308"/>
    </location>
</feature>
<dbReference type="STRING" id="83449.BON30_24015"/>
<dbReference type="GO" id="GO:0046872">
    <property type="term" value="F:metal ion binding"/>
    <property type="evidence" value="ECO:0007669"/>
    <property type="project" value="InterPro"/>
</dbReference>
<dbReference type="AlphaFoldDB" id="A0A1L9B7H8"/>
<dbReference type="PANTHER" id="PTHR42953">
    <property type="entry name" value="HIGH-AFFINITY ZINC UPTAKE SYSTEM PROTEIN ZNUA-RELATED"/>
    <property type="match status" value="1"/>
</dbReference>
<dbReference type="GO" id="GO:0030001">
    <property type="term" value="P:metal ion transport"/>
    <property type="evidence" value="ECO:0007669"/>
    <property type="project" value="InterPro"/>
</dbReference>
<evidence type="ECO:0000313" key="2">
    <source>
        <dbReference type="EMBL" id="OJH38216.1"/>
    </source>
</evidence>
<evidence type="ECO:0000256" key="1">
    <source>
        <dbReference type="SAM" id="SignalP"/>
    </source>
</evidence>
<dbReference type="PANTHER" id="PTHR42953:SF2">
    <property type="entry name" value="ADHESION PROTEIN"/>
    <property type="match status" value="1"/>
</dbReference>
<dbReference type="Proteomes" id="UP000182229">
    <property type="component" value="Unassembled WGS sequence"/>
</dbReference>
<keyword evidence="3" id="KW-1185">Reference proteome</keyword>
<dbReference type="Pfam" id="PF01297">
    <property type="entry name" value="ZnuA"/>
    <property type="match status" value="1"/>
</dbReference>
<dbReference type="OrthoDB" id="9810636at2"/>
<accession>A0A1L9B7H8</accession>
<dbReference type="SUPFAM" id="SSF53807">
    <property type="entry name" value="Helical backbone' metal receptor"/>
    <property type="match status" value="1"/>
</dbReference>
<gene>
    <name evidence="2" type="ORF">BON30_24015</name>
</gene>
<dbReference type="InterPro" id="IPR050492">
    <property type="entry name" value="Bact_metal-bind_prot9"/>
</dbReference>
<evidence type="ECO:0000313" key="3">
    <source>
        <dbReference type="Proteomes" id="UP000182229"/>
    </source>
</evidence>
<sequence>MNPFRFLAALSAALCCLLSLPAHADLKVVASLPDLAALAKAVGGEHVQVTAMALSTQDPHFVDARPNLALELNRADLLLSVGLELEIGWLPTLQNGARNQRILSSGPGFLDVSQFVVNKREVPQTPTDRSNGDVHPGGNPHYLYDPNIGLTVAQGIAEKMIALDAKNAEAYRANLAKFTDELKKAIPAWEQRLAGLKGTPVVAYHRTTAYLSGWLGFDTIAYLEPKPGIPPTPAHVAQVLAQARQRKARMVLREEYYPASTSKLVADKIPAPLVVLPGGTNFRGGETYLRHIEDVVSRLEKGLKGQGT</sequence>
<reference evidence="3" key="1">
    <citation type="submission" date="2016-11" db="EMBL/GenBank/DDBJ databases">
        <authorList>
            <person name="Shukria A."/>
            <person name="Stevens D.C."/>
        </authorList>
    </citation>
    <scope>NUCLEOTIDE SEQUENCE [LARGE SCALE GENOMIC DNA]</scope>
    <source>
        <strain evidence="3">Cbfe23</strain>
    </source>
</reference>
<dbReference type="EMBL" id="MPIN01000006">
    <property type="protein sequence ID" value="OJH38216.1"/>
    <property type="molecule type" value="Genomic_DNA"/>
</dbReference>
<dbReference type="InterPro" id="IPR006127">
    <property type="entry name" value="ZnuA-like"/>
</dbReference>
<feature type="signal peptide" evidence="1">
    <location>
        <begin position="1"/>
        <end position="24"/>
    </location>
</feature>
<dbReference type="Gene3D" id="3.40.50.1980">
    <property type="entry name" value="Nitrogenase molybdenum iron protein domain"/>
    <property type="match status" value="2"/>
</dbReference>
<organism evidence="2 3">
    <name type="scientific">Cystobacter ferrugineus</name>
    <dbReference type="NCBI Taxonomy" id="83449"/>
    <lineage>
        <taxon>Bacteria</taxon>
        <taxon>Pseudomonadati</taxon>
        <taxon>Myxococcota</taxon>
        <taxon>Myxococcia</taxon>
        <taxon>Myxococcales</taxon>
        <taxon>Cystobacterineae</taxon>
        <taxon>Archangiaceae</taxon>
        <taxon>Cystobacter</taxon>
    </lineage>
</organism>
<protein>
    <submittedName>
        <fullName evidence="2">ABC transporter substrate-binding protein</fullName>
    </submittedName>
</protein>
<keyword evidence="1" id="KW-0732">Signal</keyword>
<comment type="caution">
    <text evidence="2">The sequence shown here is derived from an EMBL/GenBank/DDBJ whole genome shotgun (WGS) entry which is preliminary data.</text>
</comment>
<proteinExistence type="predicted"/>